<evidence type="ECO:0008006" key="6">
    <source>
        <dbReference type="Google" id="ProtNLM"/>
    </source>
</evidence>
<dbReference type="EMBL" id="SDDE01000060">
    <property type="protein sequence ID" value="TCY31643.1"/>
    <property type="molecule type" value="Genomic_DNA"/>
</dbReference>
<reference evidence="4" key="1">
    <citation type="submission" date="2019-01" db="EMBL/GenBank/DDBJ databases">
        <authorList>
            <person name="Lista F."/>
            <person name="Anselmo A."/>
        </authorList>
    </citation>
    <scope>NUCLEOTIDE SEQUENCE</scope>
    <source>
        <strain evidence="5">15R</strain>
        <strain evidence="4">17R</strain>
    </source>
</reference>
<keyword evidence="1" id="KW-0805">Transcription regulation</keyword>
<dbReference type="Pfam" id="PF03589">
    <property type="entry name" value="Antiterm"/>
    <property type="match status" value="1"/>
</dbReference>
<gene>
    <name evidence="5" type="ORF">ETH36_24905</name>
    <name evidence="4" type="ORF">ETH48_23950</name>
</gene>
<dbReference type="EMBL" id="SDDG01000089">
    <property type="protein sequence ID" value="TCY78485.1"/>
    <property type="molecule type" value="Genomic_DNA"/>
</dbReference>
<sequence>MKFADASPKLPQNSSPKLIEDHTAFLPTTIHSLPRSSLYLSVIFIVLCPHCHGQGLIREVKDVVKHPGVKGIPPFIKPEVVESTCRHCAGKGWISTACRDCHGRGLVLDKKRTELHKVPVQNLCGRCNGKGYSRLPTTLVKGRVIRLVPDMTNYQWHSGYAEVINILVTKCWQEESYAEAELKRITS</sequence>
<protein>
    <recommendedName>
        <fullName evidence="6">Antitermination protein</fullName>
    </recommendedName>
</protein>
<dbReference type="Gene3D" id="1.10.274.110">
    <property type="match status" value="2"/>
</dbReference>
<name>A0A483RB31_KLEPN</name>
<organism evidence="4">
    <name type="scientific">Klebsiella pneumoniae</name>
    <dbReference type="NCBI Taxonomy" id="573"/>
    <lineage>
        <taxon>Bacteria</taxon>
        <taxon>Pseudomonadati</taxon>
        <taxon>Pseudomonadota</taxon>
        <taxon>Gammaproteobacteria</taxon>
        <taxon>Enterobacterales</taxon>
        <taxon>Enterobacteriaceae</taxon>
        <taxon>Klebsiella/Raoultella group</taxon>
        <taxon>Klebsiella</taxon>
        <taxon>Klebsiella pneumoniae complex</taxon>
    </lineage>
</organism>
<keyword evidence="3" id="KW-0804">Transcription</keyword>
<dbReference type="RefSeq" id="WP_077253878.1">
    <property type="nucleotide sequence ID" value="NZ_CAAGWA010000001.1"/>
</dbReference>
<dbReference type="AlphaFoldDB" id="A0A483RB31"/>
<dbReference type="InterPro" id="IPR038500">
    <property type="entry name" value="Antitermination_sf"/>
</dbReference>
<evidence type="ECO:0000256" key="3">
    <source>
        <dbReference type="ARBA" id="ARBA00023163"/>
    </source>
</evidence>
<evidence type="ECO:0000313" key="5">
    <source>
        <dbReference type="EMBL" id="TCY78485.1"/>
    </source>
</evidence>
<dbReference type="GO" id="GO:0006355">
    <property type="term" value="P:regulation of DNA-templated transcription"/>
    <property type="evidence" value="ECO:0007669"/>
    <property type="project" value="InterPro"/>
</dbReference>
<accession>A0A483RB31</accession>
<dbReference type="SUPFAM" id="SSF57938">
    <property type="entry name" value="DnaJ/Hsp40 cysteine-rich domain"/>
    <property type="match status" value="1"/>
</dbReference>
<dbReference type="GO" id="GO:0003677">
    <property type="term" value="F:DNA binding"/>
    <property type="evidence" value="ECO:0007669"/>
    <property type="project" value="UniProtKB-KW"/>
</dbReference>
<evidence type="ECO:0000256" key="1">
    <source>
        <dbReference type="ARBA" id="ARBA00023015"/>
    </source>
</evidence>
<comment type="caution">
    <text evidence="4">The sequence shown here is derived from an EMBL/GenBank/DDBJ whole genome shotgun (WGS) entry which is preliminary data.</text>
</comment>
<dbReference type="InterPro" id="IPR003222">
    <property type="entry name" value="Antitermntn"/>
</dbReference>
<dbReference type="InterPro" id="IPR036410">
    <property type="entry name" value="HSP_DnaJ_Cys-rich_dom_sf"/>
</dbReference>
<evidence type="ECO:0000313" key="4">
    <source>
        <dbReference type="EMBL" id="TCY31643.1"/>
    </source>
</evidence>
<evidence type="ECO:0000256" key="2">
    <source>
        <dbReference type="ARBA" id="ARBA00023125"/>
    </source>
</evidence>
<proteinExistence type="predicted"/>
<keyword evidence="2" id="KW-0238">DNA-binding</keyword>